<dbReference type="SUPFAM" id="SSF82185">
    <property type="entry name" value="Histone H3 K4-specific methyltransferase SET7/9 N-terminal domain"/>
    <property type="match status" value="1"/>
</dbReference>
<evidence type="ECO:0000313" key="2">
    <source>
        <dbReference type="Proteomes" id="UP000220828"/>
    </source>
</evidence>
<dbReference type="RefSeq" id="WP_097554266.1">
    <property type="nucleotide sequence ID" value="NZ_PCMW01000049.1"/>
</dbReference>
<proteinExistence type="predicted"/>
<dbReference type="PROSITE" id="PS51257">
    <property type="entry name" value="PROKAR_LIPOPROTEIN"/>
    <property type="match status" value="1"/>
</dbReference>
<accession>A0A2H3KQK8</accession>
<dbReference type="EMBL" id="PCMW01000049">
    <property type="protein sequence ID" value="PDS24021.1"/>
    <property type="molecule type" value="Genomic_DNA"/>
</dbReference>
<reference evidence="1 2" key="1">
    <citation type="submission" date="2017-09" db="EMBL/GenBank/DDBJ databases">
        <title>Whole genomes of Flavobacteriaceae.</title>
        <authorList>
            <person name="Stine C."/>
            <person name="Li C."/>
            <person name="Tadesse D."/>
        </authorList>
    </citation>
    <scope>NUCLEOTIDE SEQUENCE [LARGE SCALE GENOMIC DNA]</scope>
    <source>
        <strain evidence="1 2">ATCC 35036</strain>
    </source>
</reference>
<evidence type="ECO:0000313" key="1">
    <source>
        <dbReference type="EMBL" id="PDS24021.1"/>
    </source>
</evidence>
<protein>
    <recommendedName>
        <fullName evidence="3">MORN repeat protein</fullName>
    </recommendedName>
</protein>
<dbReference type="Proteomes" id="UP000220828">
    <property type="component" value="Unassembled WGS sequence"/>
</dbReference>
<dbReference type="AlphaFoldDB" id="A0A2H3KQK8"/>
<dbReference type="OrthoDB" id="1524045at2"/>
<gene>
    <name evidence="1" type="ORF">B0A77_09365</name>
</gene>
<sequence>MKTLISLITLFAFYSCKCQNVNLKTTEKGVEVGTKVNDKKQGYWCFYNKSDKLFKLCFYNDDIIDGKCIKFYSDGKIETIINFYKGRINGEVEFYSTKGVLLATYIYSNDIIKEIKYYVIDNESPPRNHDFIPTY</sequence>
<evidence type="ECO:0008006" key="3">
    <source>
        <dbReference type="Google" id="ProtNLM"/>
    </source>
</evidence>
<organism evidence="1 2">
    <name type="scientific">Flavobacterium branchiophilum</name>
    <dbReference type="NCBI Taxonomy" id="55197"/>
    <lineage>
        <taxon>Bacteria</taxon>
        <taxon>Pseudomonadati</taxon>
        <taxon>Bacteroidota</taxon>
        <taxon>Flavobacteriia</taxon>
        <taxon>Flavobacteriales</taxon>
        <taxon>Flavobacteriaceae</taxon>
        <taxon>Flavobacterium</taxon>
    </lineage>
</organism>
<comment type="caution">
    <text evidence="1">The sequence shown here is derived from an EMBL/GenBank/DDBJ whole genome shotgun (WGS) entry which is preliminary data.</text>
</comment>
<name>A0A2H3KQK8_9FLAO</name>
<dbReference type="Gene3D" id="3.90.930.1">
    <property type="match status" value="1"/>
</dbReference>